<evidence type="ECO:0000313" key="1">
    <source>
        <dbReference type="EMBL" id="KKN96805.1"/>
    </source>
</evidence>
<protein>
    <submittedName>
        <fullName evidence="1">Uncharacterized protein</fullName>
    </submittedName>
</protein>
<organism evidence="1">
    <name type="scientific">marine sediment metagenome</name>
    <dbReference type="NCBI Taxonomy" id="412755"/>
    <lineage>
        <taxon>unclassified sequences</taxon>
        <taxon>metagenomes</taxon>
        <taxon>ecological metagenomes</taxon>
    </lineage>
</organism>
<gene>
    <name evidence="1" type="ORF">LCGC14_0164490</name>
</gene>
<proteinExistence type="predicted"/>
<reference evidence="1" key="1">
    <citation type="journal article" date="2015" name="Nature">
        <title>Complex archaea that bridge the gap between prokaryotes and eukaryotes.</title>
        <authorList>
            <person name="Spang A."/>
            <person name="Saw J.H."/>
            <person name="Jorgensen S.L."/>
            <person name="Zaremba-Niedzwiedzka K."/>
            <person name="Martijn J."/>
            <person name="Lind A.E."/>
            <person name="van Eijk R."/>
            <person name="Schleper C."/>
            <person name="Guy L."/>
            <person name="Ettema T.J."/>
        </authorList>
    </citation>
    <scope>NUCLEOTIDE SEQUENCE</scope>
</reference>
<accession>A0A0F9UUV0</accession>
<comment type="caution">
    <text evidence="1">The sequence shown here is derived from an EMBL/GenBank/DDBJ whole genome shotgun (WGS) entry which is preliminary data.</text>
</comment>
<name>A0A0F9UUV0_9ZZZZ</name>
<dbReference type="AlphaFoldDB" id="A0A0F9UUV0"/>
<dbReference type="EMBL" id="LAZR01000062">
    <property type="protein sequence ID" value="KKN96805.1"/>
    <property type="molecule type" value="Genomic_DNA"/>
</dbReference>
<sequence>MCVHVTMQDIRLGKPDSPAYGPIALAVGRAQGGGVASVYYSDILTTRGIFETPEEVCQWILAFDHGEASGYLPPPFTFTLKNKARFEAYPMPDPPWPRWLWRWD</sequence>